<dbReference type="SUPFAM" id="SSF52540">
    <property type="entry name" value="P-loop containing nucleoside triphosphate hydrolases"/>
    <property type="match status" value="1"/>
</dbReference>
<dbReference type="InterPro" id="IPR046844">
    <property type="entry name" value="Lon-like_helical"/>
</dbReference>
<dbReference type="InterPro" id="IPR020568">
    <property type="entry name" value="Ribosomal_Su5_D2-typ_SF"/>
</dbReference>
<comment type="caution">
    <text evidence="6">The sequence shown here is derived from an EMBL/GenBank/DDBJ whole genome shotgun (WGS) entry which is preliminary data.</text>
</comment>
<dbReference type="Pfam" id="PF05362">
    <property type="entry name" value="Lon_C"/>
    <property type="match status" value="1"/>
</dbReference>
<accession>A0A2T2WR31</accession>
<feature type="coiled-coil region" evidence="3">
    <location>
        <begin position="216"/>
        <end position="243"/>
    </location>
</feature>
<dbReference type="GO" id="GO:0030163">
    <property type="term" value="P:protein catabolic process"/>
    <property type="evidence" value="ECO:0007669"/>
    <property type="project" value="InterPro"/>
</dbReference>
<name>A0A2T2WR31_9FIRM</name>
<dbReference type="GO" id="GO:0004252">
    <property type="term" value="F:serine-type endopeptidase activity"/>
    <property type="evidence" value="ECO:0007669"/>
    <property type="project" value="UniProtKB-UniRule"/>
</dbReference>
<dbReference type="InterPro" id="IPR027417">
    <property type="entry name" value="P-loop_NTPase"/>
</dbReference>
<keyword evidence="3" id="KW-0175">Coiled coil</keyword>
<dbReference type="EC" id="3.4.21.53" evidence="2"/>
<feature type="region of interest" description="Disordered" evidence="4">
    <location>
        <begin position="787"/>
        <end position="810"/>
    </location>
</feature>
<dbReference type="Gene3D" id="3.30.230.10">
    <property type="match status" value="1"/>
</dbReference>
<dbReference type="GO" id="GO:0005524">
    <property type="term" value="F:ATP binding"/>
    <property type="evidence" value="ECO:0007669"/>
    <property type="project" value="InterPro"/>
</dbReference>
<feature type="active site" evidence="2">
    <location>
        <position position="658"/>
    </location>
</feature>
<dbReference type="EMBL" id="PXYT01000070">
    <property type="protein sequence ID" value="PSR24687.1"/>
    <property type="molecule type" value="Genomic_DNA"/>
</dbReference>
<dbReference type="SUPFAM" id="SSF54211">
    <property type="entry name" value="Ribosomal protein S5 domain 2-like"/>
    <property type="match status" value="1"/>
</dbReference>
<dbReference type="InterPro" id="IPR027065">
    <property type="entry name" value="Lon_Prtase"/>
</dbReference>
<sequence>MGKEESQSGKRDVSFTAHVPWEKTRRTFRHEEVTSGDINAGEIVGQDRARRAIEFGLQMEAHMFLVGPVGTGKTTYVIKRVSEWAKPKARGQDWCYVPNFHNPDQPRCLPMDAGMGRKFQDDVDQFVNMAWQQIRQAFDSDAYVHHRQGLLRQFQSEQQTLWNETTQKAKELGFLLQTAPTGALITVPLKPDGQPYHPHEFAELPEDIRQAIRERQEQLEEPIATLTLRIRALEREAKEALAQDDREVARNAAQHLLDLLSEQYQEHRPVWQYFRDVLDDLFQHLDNLRAEDGDQAASMPGVKGWLARYRVQVLVEHQSNGGAPVIVETNPTYANLFGHVDYQQVQGMLVATIEGIKAGSLLRANGGYLILNAADLLRDPFAYPALKRMLKQGWTRIENAPEVIGWLHPTLFQPEPIPITVTVILIGTADIYYALYTYDEDFRRLFKIKADFVADMPATRENLGAFRNLLNAVVERDHLLPLADGGAAALAEFGSYLAENQNRITARMGEILGVLFESQVWAAGENAPQIEDRHVKKALTERRYRSAGPEEIMQRLVSDGTLLLETEGRVSGQINGLAVMSAGDLPFGHPSRITVTTWAGERGIVNIERQTRQSGSTHTKGVLTLAGFFAGRFAQGAPLTLAASIGFEQMYNEVDGDSASSAELYALLSELADAGIDQGIAVTGSVDQKGSVQPIGGVNQKIEGFYRTCLAKGLSGKQGVIIPARNLKNLMVSDEVYDAVRSGQFHIWAVDHIDEGIELLTGMKAGTPGDGPDTIMGRVSERLRQYSRVLSSPRGRGNSVHDSNEEESQE</sequence>
<dbReference type="Gene3D" id="3.40.50.300">
    <property type="entry name" value="P-loop containing nucleotide triphosphate hydrolases"/>
    <property type="match status" value="2"/>
</dbReference>
<keyword evidence="2" id="KW-0720">Serine protease</keyword>
<dbReference type="Pfam" id="PF13654">
    <property type="entry name" value="AAA_32"/>
    <property type="match status" value="1"/>
</dbReference>
<dbReference type="PANTHER" id="PTHR10046">
    <property type="entry name" value="ATP DEPENDENT LON PROTEASE FAMILY MEMBER"/>
    <property type="match status" value="1"/>
</dbReference>
<comment type="similarity">
    <text evidence="2">Belongs to the peptidase S16 family.</text>
</comment>
<dbReference type="InterPro" id="IPR041699">
    <property type="entry name" value="AAA_32"/>
</dbReference>
<dbReference type="Pfam" id="PF20437">
    <property type="entry name" value="LonC_helical"/>
    <property type="match status" value="1"/>
</dbReference>
<evidence type="ECO:0000256" key="1">
    <source>
        <dbReference type="ARBA" id="ARBA00022670"/>
    </source>
</evidence>
<keyword evidence="2" id="KW-0378">Hydrolase</keyword>
<feature type="domain" description="Lon proteolytic" evidence="5">
    <location>
        <begin position="568"/>
        <end position="763"/>
    </location>
</feature>
<dbReference type="Pfam" id="PF20436">
    <property type="entry name" value="LonB_AAA-LID"/>
    <property type="match status" value="1"/>
</dbReference>
<feature type="active site" evidence="2">
    <location>
        <position position="701"/>
    </location>
</feature>
<dbReference type="InterPro" id="IPR046843">
    <property type="entry name" value="LonB_AAA-LID"/>
</dbReference>
<evidence type="ECO:0000256" key="4">
    <source>
        <dbReference type="SAM" id="MobiDB-lite"/>
    </source>
</evidence>
<dbReference type="PRINTS" id="PR00830">
    <property type="entry name" value="ENDOLAPTASE"/>
</dbReference>
<evidence type="ECO:0000313" key="7">
    <source>
        <dbReference type="Proteomes" id="UP000242699"/>
    </source>
</evidence>
<evidence type="ECO:0000256" key="3">
    <source>
        <dbReference type="SAM" id="Coils"/>
    </source>
</evidence>
<comment type="catalytic activity">
    <reaction evidence="2">
        <text>Hydrolysis of proteins in presence of ATP.</text>
        <dbReference type="EC" id="3.4.21.53"/>
    </reaction>
</comment>
<dbReference type="Proteomes" id="UP000242699">
    <property type="component" value="Unassembled WGS sequence"/>
</dbReference>
<evidence type="ECO:0000259" key="5">
    <source>
        <dbReference type="PROSITE" id="PS51786"/>
    </source>
</evidence>
<reference evidence="6 7" key="1">
    <citation type="journal article" date="2014" name="BMC Genomics">
        <title>Comparison of environmental and isolate Sulfobacillus genomes reveals diverse carbon, sulfur, nitrogen, and hydrogen metabolisms.</title>
        <authorList>
            <person name="Justice N.B."/>
            <person name="Norman A."/>
            <person name="Brown C.T."/>
            <person name="Singh A."/>
            <person name="Thomas B.C."/>
            <person name="Banfield J.F."/>
        </authorList>
    </citation>
    <scope>NUCLEOTIDE SEQUENCE [LARGE SCALE GENOMIC DNA]</scope>
    <source>
        <strain evidence="6">AMDSBA1</strain>
    </source>
</reference>
<keyword evidence="1 2" id="KW-0645">Protease</keyword>
<organism evidence="6 7">
    <name type="scientific">Sulfobacillus benefaciens</name>
    <dbReference type="NCBI Taxonomy" id="453960"/>
    <lineage>
        <taxon>Bacteria</taxon>
        <taxon>Bacillati</taxon>
        <taxon>Bacillota</taxon>
        <taxon>Clostridia</taxon>
        <taxon>Eubacteriales</taxon>
        <taxon>Clostridiales Family XVII. Incertae Sedis</taxon>
        <taxon>Sulfobacillus</taxon>
    </lineage>
</organism>
<dbReference type="InterPro" id="IPR008269">
    <property type="entry name" value="Lon_proteolytic"/>
</dbReference>
<protein>
    <recommendedName>
        <fullName evidence="2">endopeptidase La</fullName>
        <ecNumber evidence="2">3.4.21.53</ecNumber>
    </recommendedName>
</protein>
<dbReference type="Gene3D" id="1.10.8.60">
    <property type="match status" value="1"/>
</dbReference>
<dbReference type="GO" id="GO:0004176">
    <property type="term" value="F:ATP-dependent peptidase activity"/>
    <property type="evidence" value="ECO:0007669"/>
    <property type="project" value="UniProtKB-UniRule"/>
</dbReference>
<dbReference type="AlphaFoldDB" id="A0A2T2WR31"/>
<dbReference type="InterPro" id="IPR014721">
    <property type="entry name" value="Ribsml_uS5_D2-typ_fold_subgr"/>
</dbReference>
<evidence type="ECO:0000313" key="6">
    <source>
        <dbReference type="EMBL" id="PSR24687.1"/>
    </source>
</evidence>
<proteinExistence type="inferred from homology"/>
<evidence type="ECO:0000256" key="2">
    <source>
        <dbReference type="PROSITE-ProRule" id="PRU01122"/>
    </source>
</evidence>
<gene>
    <name evidence="6" type="ORF">C7B43_18435</name>
</gene>
<dbReference type="GO" id="GO:0006508">
    <property type="term" value="P:proteolysis"/>
    <property type="evidence" value="ECO:0007669"/>
    <property type="project" value="UniProtKB-KW"/>
</dbReference>
<dbReference type="PROSITE" id="PS51786">
    <property type="entry name" value="LON_PROTEOLYTIC"/>
    <property type="match status" value="1"/>
</dbReference>